<evidence type="ECO:0000313" key="7">
    <source>
        <dbReference type="Proteomes" id="UP000830055"/>
    </source>
</evidence>
<dbReference type="Pfam" id="PF08706">
    <property type="entry name" value="D5_N"/>
    <property type="match status" value="1"/>
</dbReference>
<dbReference type="Proteomes" id="UP000830055">
    <property type="component" value="Chromosome"/>
</dbReference>
<evidence type="ECO:0000259" key="5">
    <source>
        <dbReference type="PROSITE" id="PS51206"/>
    </source>
</evidence>
<gene>
    <name evidence="6" type="ORF">DPPLL_30920</name>
</gene>
<keyword evidence="7" id="KW-1185">Reference proteome</keyword>
<feature type="coiled-coil region" evidence="4">
    <location>
        <begin position="1"/>
        <end position="28"/>
    </location>
</feature>
<dbReference type="PROSITE" id="PS51206">
    <property type="entry name" value="SF3_HELICASE_1"/>
    <property type="match status" value="1"/>
</dbReference>
<evidence type="ECO:0000256" key="1">
    <source>
        <dbReference type="ARBA" id="ARBA00022741"/>
    </source>
</evidence>
<dbReference type="Gene3D" id="3.40.50.300">
    <property type="entry name" value="P-loop containing nucleotide triphosphate hydrolases"/>
    <property type="match status" value="1"/>
</dbReference>
<name>A0ABM7WCP1_9BACT</name>
<evidence type="ECO:0000256" key="4">
    <source>
        <dbReference type="SAM" id="Coils"/>
    </source>
</evidence>
<dbReference type="PANTHER" id="PTHR35372">
    <property type="entry name" value="ATP BINDING PROTEIN-RELATED"/>
    <property type="match status" value="1"/>
</dbReference>
<organism evidence="6 7">
    <name type="scientific">Desulfofustis limnaeus</name>
    <dbReference type="NCBI Taxonomy" id="2740163"/>
    <lineage>
        <taxon>Bacteria</taxon>
        <taxon>Pseudomonadati</taxon>
        <taxon>Thermodesulfobacteriota</taxon>
        <taxon>Desulfobulbia</taxon>
        <taxon>Desulfobulbales</taxon>
        <taxon>Desulfocapsaceae</taxon>
        <taxon>Desulfofustis</taxon>
    </lineage>
</organism>
<dbReference type="InterPro" id="IPR051620">
    <property type="entry name" value="ORF904-like_C"/>
</dbReference>
<evidence type="ECO:0000256" key="3">
    <source>
        <dbReference type="ARBA" id="ARBA00022840"/>
    </source>
</evidence>
<dbReference type="InterPro" id="IPR006500">
    <property type="entry name" value="Helicase_put_C_phage/plasmid"/>
</dbReference>
<dbReference type="InterPro" id="IPR027417">
    <property type="entry name" value="P-loop_NTPase"/>
</dbReference>
<feature type="domain" description="SF3 helicase" evidence="5">
    <location>
        <begin position="251"/>
        <end position="417"/>
    </location>
</feature>
<keyword evidence="3" id="KW-0067">ATP-binding</keyword>
<dbReference type="EMBL" id="AP025516">
    <property type="protein sequence ID" value="BDD88727.1"/>
    <property type="molecule type" value="Genomic_DNA"/>
</dbReference>
<feature type="coiled-coil region" evidence="4">
    <location>
        <begin position="111"/>
        <end position="157"/>
    </location>
</feature>
<accession>A0ABM7WCP1</accession>
<dbReference type="InterPro" id="IPR014015">
    <property type="entry name" value="Helicase_SF3_DNA-vir"/>
</dbReference>
<dbReference type="InterPro" id="IPR014818">
    <property type="entry name" value="Phage/plasmid_primase_P4_C"/>
</dbReference>
<evidence type="ECO:0000256" key="2">
    <source>
        <dbReference type="ARBA" id="ARBA00022801"/>
    </source>
</evidence>
<dbReference type="RefSeq" id="WP_284152062.1">
    <property type="nucleotide sequence ID" value="NZ_AP025516.1"/>
</dbReference>
<dbReference type="PANTHER" id="PTHR35372:SF2">
    <property type="entry name" value="SF3 HELICASE DOMAIN-CONTAINING PROTEIN"/>
    <property type="match status" value="1"/>
</dbReference>
<dbReference type="SMART" id="SM00885">
    <property type="entry name" value="D5_N"/>
    <property type="match status" value="1"/>
</dbReference>
<reference evidence="6 7" key="1">
    <citation type="submission" date="2022-01" db="EMBL/GenBank/DDBJ databases">
        <title>Desulfofustis limnae sp. nov., a novel mesophilic sulfate-reducing bacterium isolated from marsh soil.</title>
        <authorList>
            <person name="Watanabe M."/>
            <person name="Takahashi A."/>
            <person name="Kojima H."/>
            <person name="Fukui M."/>
        </authorList>
    </citation>
    <scope>NUCLEOTIDE SEQUENCE [LARGE SCALE GENOMIC DNA]</scope>
    <source>
        <strain evidence="6 7">PPLL</strain>
    </source>
</reference>
<keyword evidence="4" id="KW-0175">Coiled coil</keyword>
<keyword evidence="1" id="KW-0547">Nucleotide-binding</keyword>
<dbReference type="NCBIfam" id="TIGR01613">
    <property type="entry name" value="primase_Cterm"/>
    <property type="match status" value="1"/>
</dbReference>
<keyword evidence="2" id="KW-0378">Hydrolase</keyword>
<protein>
    <submittedName>
        <fullName evidence="6">Primase</fullName>
    </submittedName>
</protein>
<evidence type="ECO:0000313" key="6">
    <source>
        <dbReference type="EMBL" id="BDD88727.1"/>
    </source>
</evidence>
<sequence length="548" mass="62483">MPNDAEKLKEMRRKIDEARQEEEKLLGVDGEPAAAADDGADHFEDDLETVDKYFVSQCFKNNERGDGTMFARLNRDRYLYVKITGEWLMWVGHHWSVDKKDYAHNAVDLVAQRYEQQCQEIEADISEAVDKERNTEAKRLRDLLAKYKARIKKLRGIGGARACLEWSHKIGDDSLAIVGDEVDQQPMLLPCKNGVIDLKTGKLKPGRPGDYLVKAIPIEWQGIDAPRPTWERVIDEIHVVEQDGALQSSPEIVSFIRRLFGYAITGLTTEHFIACFVGEGRNGKGTMFEVLRAILGDLAWAIQPELILEQKNTRSSAGPSPDMVSLQGRRMVIASETDENRRVSGAKVKMLTGSDTICARSPHDRFETNFRPTHKLFLYTNHIPGGLTRDYALVKRLLFLQYPLKYVDNPSEENERQRDPLLIEKLMKEAPGILAWLVQGCLEWQQHGLAPPEKIRADVEQLRRSEDTFEQFFLDVMEKSESNIPVKFAEIYQRYKEWYVDAVSESTTYMPSKKKISAWLERRGYTKDTKGGTVKFTGLAFRPIGGPA</sequence>
<proteinExistence type="predicted"/>